<reference evidence="1 2" key="1">
    <citation type="submission" date="2023-11" db="EMBL/GenBank/DDBJ databases">
        <authorList>
            <person name="Okamura Y."/>
        </authorList>
    </citation>
    <scope>NUCLEOTIDE SEQUENCE [LARGE SCALE GENOMIC DNA]</scope>
</reference>
<sequence length="70" mass="7859">MKNPFHLDHGCTMAQQQQGQHKQHVFAQHNTADMLFRTNSDFEFEFLRVADTSMRDGIPLATNASVAPAA</sequence>
<dbReference type="EMBL" id="CAVLEF010000008">
    <property type="protein sequence ID" value="CAK1546580.1"/>
    <property type="molecule type" value="Genomic_DNA"/>
</dbReference>
<dbReference type="AlphaFoldDB" id="A0AAV1JDB4"/>
<comment type="caution">
    <text evidence="1">The sequence shown here is derived from an EMBL/GenBank/DDBJ whole genome shotgun (WGS) entry which is preliminary data.</text>
</comment>
<organism evidence="1 2">
    <name type="scientific">Leptosia nina</name>
    <dbReference type="NCBI Taxonomy" id="320188"/>
    <lineage>
        <taxon>Eukaryota</taxon>
        <taxon>Metazoa</taxon>
        <taxon>Ecdysozoa</taxon>
        <taxon>Arthropoda</taxon>
        <taxon>Hexapoda</taxon>
        <taxon>Insecta</taxon>
        <taxon>Pterygota</taxon>
        <taxon>Neoptera</taxon>
        <taxon>Endopterygota</taxon>
        <taxon>Lepidoptera</taxon>
        <taxon>Glossata</taxon>
        <taxon>Ditrysia</taxon>
        <taxon>Papilionoidea</taxon>
        <taxon>Pieridae</taxon>
        <taxon>Pierinae</taxon>
        <taxon>Leptosia</taxon>
    </lineage>
</organism>
<evidence type="ECO:0000313" key="1">
    <source>
        <dbReference type="EMBL" id="CAK1546580.1"/>
    </source>
</evidence>
<evidence type="ECO:0000313" key="2">
    <source>
        <dbReference type="Proteomes" id="UP001497472"/>
    </source>
</evidence>
<keyword evidence="2" id="KW-1185">Reference proteome</keyword>
<name>A0AAV1JDB4_9NEOP</name>
<accession>A0AAV1JDB4</accession>
<protein>
    <submittedName>
        <fullName evidence="1">Uncharacterized protein</fullName>
    </submittedName>
</protein>
<proteinExistence type="predicted"/>
<gene>
    <name evidence="1" type="ORF">LNINA_LOCUS6140</name>
</gene>
<dbReference type="Proteomes" id="UP001497472">
    <property type="component" value="Unassembled WGS sequence"/>
</dbReference>